<sequence length="367" mass="38524">MGGVLSTILLDAEAVRTPMPAISACNLLDTSSSYSQMPTEATGLVASRGIGEGADVENTALLHPAGKVPSGLTGSQRNGAVMDNATTAGPCARAPAPCKPTASSALMEAAGDTDDSTAFFDATDGNFNTTAANKGFSAMSSSAMPDGVMATPTRRRRIPSSKHDALLEHAQKLGKDEFGNSRGRWCFTSSGLTICLTRAVEEMLEMPPTPMDYGLETLPAWINLVVQLAAGKPVSNVKVAALELQEKAQEYQVLEFAAQQAGKQPKEGNGAVNGVPTGSVGEPHSSMTRPSGNTLHKRNQEPPSPVPRSCPRGTPLRTRSQGPPPPAPRPLQSSSLHNRNQDLLAAMARVAVYEPTGKIPLVKQEVY</sequence>
<evidence type="ECO:0000313" key="2">
    <source>
        <dbReference type="EMBL" id="GFR49700.1"/>
    </source>
</evidence>
<feature type="compositionally biased region" description="Polar residues" evidence="1">
    <location>
        <begin position="285"/>
        <end position="294"/>
    </location>
</feature>
<feature type="region of interest" description="Disordered" evidence="1">
    <location>
        <begin position="261"/>
        <end position="335"/>
    </location>
</feature>
<accession>A0AAD3HR89</accession>
<name>A0AAD3HR89_9CHLO</name>
<protein>
    <submittedName>
        <fullName evidence="2">Uncharacterized protein</fullName>
    </submittedName>
</protein>
<dbReference type="Proteomes" id="UP001054857">
    <property type="component" value="Unassembled WGS sequence"/>
</dbReference>
<dbReference type="EMBL" id="BMAR01000032">
    <property type="protein sequence ID" value="GFR49700.1"/>
    <property type="molecule type" value="Genomic_DNA"/>
</dbReference>
<organism evidence="2 3">
    <name type="scientific">Astrephomene gubernaculifera</name>
    <dbReference type="NCBI Taxonomy" id="47775"/>
    <lineage>
        <taxon>Eukaryota</taxon>
        <taxon>Viridiplantae</taxon>
        <taxon>Chlorophyta</taxon>
        <taxon>core chlorophytes</taxon>
        <taxon>Chlorophyceae</taxon>
        <taxon>CS clade</taxon>
        <taxon>Chlamydomonadales</taxon>
        <taxon>Astrephomenaceae</taxon>
        <taxon>Astrephomene</taxon>
    </lineage>
</organism>
<evidence type="ECO:0000313" key="3">
    <source>
        <dbReference type="Proteomes" id="UP001054857"/>
    </source>
</evidence>
<keyword evidence="3" id="KW-1185">Reference proteome</keyword>
<proteinExistence type="predicted"/>
<comment type="caution">
    <text evidence="2">The sequence shown here is derived from an EMBL/GenBank/DDBJ whole genome shotgun (WGS) entry which is preliminary data.</text>
</comment>
<dbReference type="AlphaFoldDB" id="A0AAD3HR89"/>
<gene>
    <name evidence="2" type="ORF">Agub_g11851</name>
</gene>
<reference evidence="2 3" key="1">
    <citation type="journal article" date="2021" name="Sci. Rep.">
        <title>Genome sequencing of the multicellular alga Astrephomene provides insights into convergent evolution of germ-soma differentiation.</title>
        <authorList>
            <person name="Yamashita S."/>
            <person name="Yamamoto K."/>
            <person name="Matsuzaki R."/>
            <person name="Suzuki S."/>
            <person name="Yamaguchi H."/>
            <person name="Hirooka S."/>
            <person name="Minakuchi Y."/>
            <person name="Miyagishima S."/>
            <person name="Kawachi M."/>
            <person name="Toyoda A."/>
            <person name="Nozaki H."/>
        </authorList>
    </citation>
    <scope>NUCLEOTIDE SEQUENCE [LARGE SCALE GENOMIC DNA]</scope>
    <source>
        <strain evidence="2 3">NIES-4017</strain>
    </source>
</reference>
<evidence type="ECO:0000256" key="1">
    <source>
        <dbReference type="SAM" id="MobiDB-lite"/>
    </source>
</evidence>